<keyword evidence="1" id="KW-0732">Signal</keyword>
<dbReference type="AlphaFoldDB" id="A0A9Q5B5B6"/>
<reference evidence="2 4" key="1">
    <citation type="journal article" date="2020" name="Front. Microbiol.">
        <title>Genetic Organization of the aprX-lipA2 Operon Affects the Proteolytic Potential of Pseudomonas Species in Milk.</title>
        <authorList>
            <person name="Maier C."/>
            <person name="Huptas C."/>
            <person name="von Neubeck M."/>
            <person name="Scherer S."/>
            <person name="Wenning M."/>
            <person name="Lucking G."/>
        </authorList>
    </citation>
    <scope>NUCLEOTIDE SEQUENCE [LARGE SCALE GENOMIC DNA]</scope>
    <source>
        <strain evidence="2 4">WS 5094</strain>
    </source>
</reference>
<evidence type="ECO:0000313" key="4">
    <source>
        <dbReference type="Proteomes" id="UP000564604"/>
    </source>
</evidence>
<gene>
    <name evidence="2" type="ORF">HBN89_17705</name>
    <name evidence="3" type="ORF">I5R27_14600</name>
</gene>
<reference evidence="3 5" key="3">
    <citation type="submission" date="2020-11" db="EMBL/GenBank/DDBJ databases">
        <title>The Complete Genome of Pseudomonas fragi A13BB.</title>
        <authorList>
            <person name="Awolope O.K."/>
            <person name="O'Driscoll N.H."/>
            <person name="Di Salvo A."/>
            <person name="Lamb A.J."/>
        </authorList>
    </citation>
    <scope>NUCLEOTIDE SEQUENCE [LARGE SCALE GENOMIC DNA]</scope>
    <source>
        <strain evidence="3 5">A13BB</strain>
    </source>
</reference>
<dbReference type="GeneID" id="72389029"/>
<organism evidence="2 4">
    <name type="scientific">Pseudomonas fragi</name>
    <dbReference type="NCBI Taxonomy" id="296"/>
    <lineage>
        <taxon>Bacteria</taxon>
        <taxon>Pseudomonadati</taxon>
        <taxon>Pseudomonadota</taxon>
        <taxon>Gammaproteobacteria</taxon>
        <taxon>Pseudomonadales</taxon>
        <taxon>Pseudomonadaceae</taxon>
        <taxon>Pseudomonas</taxon>
    </lineage>
</organism>
<evidence type="ECO:0000313" key="2">
    <source>
        <dbReference type="EMBL" id="NNB51088.1"/>
    </source>
</evidence>
<dbReference type="EMBL" id="CP065202">
    <property type="protein sequence ID" value="QPL30067.1"/>
    <property type="molecule type" value="Genomic_DNA"/>
</dbReference>
<evidence type="ECO:0000313" key="3">
    <source>
        <dbReference type="EMBL" id="QPL30067.1"/>
    </source>
</evidence>
<dbReference type="OrthoDB" id="7026515at2"/>
<dbReference type="Proteomes" id="UP000564604">
    <property type="component" value="Unassembled WGS sequence"/>
</dbReference>
<dbReference type="Gene3D" id="2.60.40.2040">
    <property type="entry name" value="CFA/I fimbrial subunit E, pilin domain"/>
    <property type="match status" value="1"/>
</dbReference>
<proteinExistence type="predicted"/>
<dbReference type="Proteomes" id="UP000594467">
    <property type="component" value="Chromosome"/>
</dbReference>
<dbReference type="RefSeq" id="WP_016780477.1">
    <property type="nucleotide sequence ID" value="NZ_CP064354.1"/>
</dbReference>
<reference evidence="2" key="2">
    <citation type="submission" date="2020-03" db="EMBL/GenBank/DDBJ databases">
        <authorList>
            <person name="Maier C."/>
            <person name="Huptas C."/>
            <person name="von Neubeck M."/>
            <person name="Scherer S."/>
            <person name="Wenning M."/>
            <person name="Lucking G."/>
        </authorList>
    </citation>
    <scope>NUCLEOTIDE SEQUENCE</scope>
    <source>
        <strain evidence="2">WS 5094</strain>
    </source>
</reference>
<sequence length="163" mass="16692">MFKSKIAVILGTLIIGTSTASMAVANTSSTSINISAIVPSTEFQALPTNPNFGQAEVLAYNPTNSSLGGLSQRYTYKSTTGAIKAFIEGGASNLYNGNSAQNIPLTTKFNNVVLTGTTQEVVEQTLANSGGSADLTISPGPIPSGASGNYDASFTVIFESTAP</sequence>
<protein>
    <submittedName>
        <fullName evidence="2">Adhesin</fullName>
    </submittedName>
</protein>
<dbReference type="EMBL" id="JAAQYX010000026">
    <property type="protein sequence ID" value="NNB51088.1"/>
    <property type="molecule type" value="Genomic_DNA"/>
</dbReference>
<accession>A0A9Q5B5B6</accession>
<feature type="signal peptide" evidence="1">
    <location>
        <begin position="1"/>
        <end position="23"/>
    </location>
</feature>
<feature type="chain" id="PRO_5040051221" evidence="1">
    <location>
        <begin position="24"/>
        <end position="163"/>
    </location>
</feature>
<evidence type="ECO:0000256" key="1">
    <source>
        <dbReference type="SAM" id="SignalP"/>
    </source>
</evidence>
<evidence type="ECO:0000313" key="5">
    <source>
        <dbReference type="Proteomes" id="UP000594467"/>
    </source>
</evidence>
<name>A0A9Q5B5B6_PSEFR</name>